<protein>
    <recommendedName>
        <fullName evidence="11">CAF1B/HIR1 beta-propeller domain-containing protein</fullName>
    </recommendedName>
</protein>
<evidence type="ECO:0000256" key="7">
    <source>
        <dbReference type="ARBA" id="ARBA00023204"/>
    </source>
</evidence>
<dbReference type="GO" id="GO:0006334">
    <property type="term" value="P:nucleosome assembly"/>
    <property type="evidence" value="ECO:0007669"/>
    <property type="project" value="TreeGrafter"/>
</dbReference>
<keyword evidence="8" id="KW-0539">Nucleus</keyword>
<feature type="compositionally biased region" description="Low complexity" evidence="10">
    <location>
        <begin position="67"/>
        <end position="85"/>
    </location>
</feature>
<evidence type="ECO:0000256" key="10">
    <source>
        <dbReference type="SAM" id="MobiDB-lite"/>
    </source>
</evidence>
<dbReference type="FunCoup" id="F4RR86">
    <property type="interactions" value="479"/>
</dbReference>
<dbReference type="GeneID" id="18927601"/>
<dbReference type="EMBL" id="GL883114">
    <property type="protein sequence ID" value="EGG05174.1"/>
    <property type="molecule type" value="Genomic_DNA"/>
</dbReference>
<keyword evidence="5" id="KW-0227">DNA damage</keyword>
<dbReference type="InterPro" id="IPR036322">
    <property type="entry name" value="WD40_repeat_dom_sf"/>
</dbReference>
<dbReference type="InterPro" id="IPR015943">
    <property type="entry name" value="WD40/YVTN_repeat-like_dom_sf"/>
</dbReference>
<feature type="region of interest" description="Disordered" evidence="10">
    <location>
        <begin position="67"/>
        <end position="97"/>
    </location>
</feature>
<evidence type="ECO:0000313" key="13">
    <source>
        <dbReference type="Proteomes" id="UP000001072"/>
    </source>
</evidence>
<name>F4RR86_MELLP</name>
<dbReference type="InterPro" id="IPR055410">
    <property type="entry name" value="Beta-prop_CAF1B_HIR1"/>
</dbReference>
<dbReference type="PANTHER" id="PTHR15271:SF4">
    <property type="entry name" value="CHROMATIN ASSEMBLY FACTOR 1 SUBUNIT B"/>
    <property type="match status" value="1"/>
</dbReference>
<dbReference type="SUPFAM" id="SSF50978">
    <property type="entry name" value="WD40 repeat-like"/>
    <property type="match status" value="1"/>
</dbReference>
<evidence type="ECO:0000259" key="11">
    <source>
        <dbReference type="Pfam" id="PF24105"/>
    </source>
</evidence>
<accession>F4RR86</accession>
<dbReference type="PROSITE" id="PS50082">
    <property type="entry name" value="WD_REPEATS_2"/>
    <property type="match status" value="1"/>
</dbReference>
<evidence type="ECO:0000256" key="3">
    <source>
        <dbReference type="ARBA" id="ARBA00022574"/>
    </source>
</evidence>
<dbReference type="Pfam" id="PF24105">
    <property type="entry name" value="Beta-prop_CAF1B_HIR1"/>
    <property type="match status" value="1"/>
</dbReference>
<dbReference type="OrthoDB" id="71227at2759"/>
<dbReference type="VEuPathDB" id="FungiDB:MELLADRAFT_36992"/>
<comment type="similarity">
    <text evidence="2">Belongs to the WD repeat HIR1 family.</text>
</comment>
<keyword evidence="4" id="KW-0677">Repeat</keyword>
<evidence type="ECO:0000256" key="6">
    <source>
        <dbReference type="ARBA" id="ARBA00022853"/>
    </source>
</evidence>
<keyword evidence="6" id="KW-0156">Chromatin regulator</keyword>
<sequence length="368" mass="40343">SQCEIYDVAWSPCGDFLLTGDTAKTARIWNVTDGLCIKQITEHLNFVQGVAWDPLGKFIATQSSDRQSSVVSSQTMSPSSLHPMRSPSPVPPLPAIHIHEDHRPSTVMLYGDEGASAFFRRLSWSLDGSMLVTPAGRWDYQPNSGDKHKANGEPSHTVYIYGRGSIASSANNGFGDYTPVARLPGHKTSSLAIRFSPVNVEQRETVFDLPYRMVYAVATHDTVFVYDTQQSSPICMFGNLHFSSFTDLAWSSDGETLILSSSDGYCSLVAFDQNELGTPLSKEACSRITGYRDHIQDDRDQELANKISSQADSTKNDPTPSVISRRTSVSNEVPSMVKVGRPAPEDASEGNPPKKKRVALTYEGPVRS</sequence>
<evidence type="ECO:0000256" key="1">
    <source>
        <dbReference type="ARBA" id="ARBA00004123"/>
    </source>
</evidence>
<evidence type="ECO:0000256" key="4">
    <source>
        <dbReference type="ARBA" id="ARBA00022737"/>
    </source>
</evidence>
<proteinExistence type="inferred from homology"/>
<evidence type="ECO:0000256" key="9">
    <source>
        <dbReference type="PROSITE-ProRule" id="PRU00221"/>
    </source>
</evidence>
<keyword evidence="13" id="KW-1185">Reference proteome</keyword>
<feature type="compositionally biased region" description="Polar residues" evidence="10">
    <location>
        <begin position="307"/>
        <end position="333"/>
    </location>
</feature>
<dbReference type="InParanoid" id="F4RR86"/>
<keyword evidence="7" id="KW-0234">DNA repair</keyword>
<dbReference type="PANTHER" id="PTHR15271">
    <property type="entry name" value="CHROMATIN ASSEMBLY FACTOR 1 SUBUNIT B"/>
    <property type="match status" value="1"/>
</dbReference>
<feature type="repeat" description="WD" evidence="9">
    <location>
        <begin position="1"/>
        <end position="39"/>
    </location>
</feature>
<dbReference type="GO" id="GO:0005634">
    <property type="term" value="C:nucleus"/>
    <property type="evidence" value="ECO:0007669"/>
    <property type="project" value="UniProtKB-SubCell"/>
</dbReference>
<dbReference type="InterPro" id="IPR001680">
    <property type="entry name" value="WD40_rpt"/>
</dbReference>
<organism evidence="13">
    <name type="scientific">Melampsora larici-populina (strain 98AG31 / pathotype 3-4-7)</name>
    <name type="common">Poplar leaf rust fungus</name>
    <dbReference type="NCBI Taxonomy" id="747676"/>
    <lineage>
        <taxon>Eukaryota</taxon>
        <taxon>Fungi</taxon>
        <taxon>Dikarya</taxon>
        <taxon>Basidiomycota</taxon>
        <taxon>Pucciniomycotina</taxon>
        <taxon>Pucciniomycetes</taxon>
        <taxon>Pucciniales</taxon>
        <taxon>Melampsoraceae</taxon>
        <taxon>Melampsora</taxon>
    </lineage>
</organism>
<dbReference type="Gene3D" id="2.130.10.10">
    <property type="entry name" value="YVTN repeat-like/Quinoprotein amine dehydrogenase"/>
    <property type="match status" value="2"/>
</dbReference>
<dbReference type="GO" id="GO:0006281">
    <property type="term" value="P:DNA repair"/>
    <property type="evidence" value="ECO:0007669"/>
    <property type="project" value="UniProtKB-KW"/>
</dbReference>
<dbReference type="HOGENOM" id="CLU_753479_0_0_1"/>
<feature type="region of interest" description="Disordered" evidence="10">
    <location>
        <begin position="307"/>
        <end position="368"/>
    </location>
</feature>
<dbReference type="GO" id="GO:0006335">
    <property type="term" value="P:DNA replication-dependent chromatin assembly"/>
    <property type="evidence" value="ECO:0007669"/>
    <property type="project" value="InterPro"/>
</dbReference>
<dbReference type="STRING" id="747676.F4RR86"/>
<dbReference type="Proteomes" id="UP000001072">
    <property type="component" value="Unassembled WGS sequence"/>
</dbReference>
<dbReference type="GO" id="GO:0033186">
    <property type="term" value="C:CAF-1 complex"/>
    <property type="evidence" value="ECO:0007669"/>
    <property type="project" value="TreeGrafter"/>
</dbReference>
<dbReference type="AlphaFoldDB" id="F4RR86"/>
<evidence type="ECO:0000256" key="2">
    <source>
        <dbReference type="ARBA" id="ARBA00007306"/>
    </source>
</evidence>
<dbReference type="RefSeq" id="XP_007411539.1">
    <property type="nucleotide sequence ID" value="XM_007411477.1"/>
</dbReference>
<dbReference type="InterPro" id="IPR045145">
    <property type="entry name" value="PTHR15271"/>
</dbReference>
<dbReference type="KEGG" id="mlr:MELLADRAFT_36992"/>
<dbReference type="SMART" id="SM00320">
    <property type="entry name" value="WD40"/>
    <property type="match status" value="4"/>
</dbReference>
<evidence type="ECO:0000256" key="5">
    <source>
        <dbReference type="ARBA" id="ARBA00022763"/>
    </source>
</evidence>
<evidence type="ECO:0000256" key="8">
    <source>
        <dbReference type="ARBA" id="ARBA00023242"/>
    </source>
</evidence>
<keyword evidence="3 9" id="KW-0853">WD repeat</keyword>
<feature type="non-terminal residue" evidence="12">
    <location>
        <position position="1"/>
    </location>
</feature>
<dbReference type="eggNOG" id="KOG1009">
    <property type="taxonomic scope" value="Eukaryota"/>
</dbReference>
<comment type="subcellular location">
    <subcellularLocation>
        <location evidence="1">Nucleus</location>
    </subcellularLocation>
</comment>
<reference evidence="13" key="1">
    <citation type="journal article" date="2011" name="Proc. Natl. Acad. Sci. U.S.A.">
        <title>Obligate biotrophy features unraveled by the genomic analysis of rust fungi.</title>
        <authorList>
            <person name="Duplessis S."/>
            <person name="Cuomo C.A."/>
            <person name="Lin Y.-C."/>
            <person name="Aerts A."/>
            <person name="Tisserant E."/>
            <person name="Veneault-Fourrey C."/>
            <person name="Joly D.L."/>
            <person name="Hacquard S."/>
            <person name="Amselem J."/>
            <person name="Cantarel B.L."/>
            <person name="Chiu R."/>
            <person name="Coutinho P.M."/>
            <person name="Feau N."/>
            <person name="Field M."/>
            <person name="Frey P."/>
            <person name="Gelhaye E."/>
            <person name="Goldberg J."/>
            <person name="Grabherr M.G."/>
            <person name="Kodira C.D."/>
            <person name="Kohler A."/>
            <person name="Kuees U."/>
            <person name="Lindquist E.A."/>
            <person name="Lucas S.M."/>
            <person name="Mago R."/>
            <person name="Mauceli E."/>
            <person name="Morin E."/>
            <person name="Murat C."/>
            <person name="Pangilinan J.L."/>
            <person name="Park R."/>
            <person name="Pearson M."/>
            <person name="Quesneville H."/>
            <person name="Rouhier N."/>
            <person name="Sakthikumar S."/>
            <person name="Salamov A.A."/>
            <person name="Schmutz J."/>
            <person name="Selles B."/>
            <person name="Shapiro H."/>
            <person name="Tanguay P."/>
            <person name="Tuskan G.A."/>
            <person name="Henrissat B."/>
            <person name="Van de Peer Y."/>
            <person name="Rouze P."/>
            <person name="Ellis J.G."/>
            <person name="Dodds P.N."/>
            <person name="Schein J.E."/>
            <person name="Zhong S."/>
            <person name="Hamelin R.C."/>
            <person name="Grigoriev I.V."/>
            <person name="Szabo L.J."/>
            <person name="Martin F."/>
        </authorList>
    </citation>
    <scope>NUCLEOTIDE SEQUENCE [LARGE SCALE GENOMIC DNA]</scope>
    <source>
        <strain evidence="13">98AG31 / pathotype 3-4-7</strain>
    </source>
</reference>
<gene>
    <name evidence="12" type="ORF">MELLADRAFT_36992</name>
</gene>
<feature type="domain" description="CAF1B/HIR1 beta-propeller" evidence="11">
    <location>
        <begin position="4"/>
        <end position="276"/>
    </location>
</feature>
<evidence type="ECO:0000313" key="12">
    <source>
        <dbReference type="EMBL" id="EGG05174.1"/>
    </source>
</evidence>